<proteinExistence type="predicted"/>
<keyword evidence="5" id="KW-0560">Oxidoreductase</keyword>
<gene>
    <name evidence="7" type="primary">afvA_2</name>
    <name evidence="7" type="ORF">DBV05_g12010</name>
</gene>
<evidence type="ECO:0000256" key="2">
    <source>
        <dbReference type="ARBA" id="ARBA00022630"/>
    </source>
</evidence>
<dbReference type="SUPFAM" id="SSF51395">
    <property type="entry name" value="FMN-linked oxidoreductases"/>
    <property type="match status" value="1"/>
</dbReference>
<dbReference type="Proteomes" id="UP000325902">
    <property type="component" value="Unassembled WGS sequence"/>
</dbReference>
<comment type="caution">
    <text evidence="7">The sequence shown here is derived from an EMBL/GenBank/DDBJ whole genome shotgun (WGS) entry which is preliminary data.</text>
</comment>
<dbReference type="InterPro" id="IPR001155">
    <property type="entry name" value="OxRdtase_FMN_N"/>
</dbReference>
<evidence type="ECO:0000313" key="7">
    <source>
        <dbReference type="EMBL" id="KAB2569309.1"/>
    </source>
</evidence>
<evidence type="ECO:0000256" key="3">
    <source>
        <dbReference type="ARBA" id="ARBA00022643"/>
    </source>
</evidence>
<accession>A0A5N5CVE4</accession>
<reference evidence="7 8" key="1">
    <citation type="journal article" date="2019" name="Sci. Rep.">
        <title>A multi-omics analysis of the grapevine pathogen Lasiodiplodia theobromae reveals that temperature affects the expression of virulence- and pathogenicity-related genes.</title>
        <authorList>
            <person name="Felix C."/>
            <person name="Meneses R."/>
            <person name="Goncalves M.F.M."/>
            <person name="Tilleman L."/>
            <person name="Duarte A.S."/>
            <person name="Jorrin-Novo J.V."/>
            <person name="Van de Peer Y."/>
            <person name="Deforce D."/>
            <person name="Van Nieuwerburgh F."/>
            <person name="Esteves A.C."/>
            <person name="Alves A."/>
        </authorList>
    </citation>
    <scope>NUCLEOTIDE SEQUENCE [LARGE SCALE GENOMIC DNA]</scope>
    <source>
        <strain evidence="7 8">LA-SOL3</strain>
    </source>
</reference>
<feature type="domain" description="NADH:flavin oxidoreductase/NADH oxidase N-terminal" evidence="6">
    <location>
        <begin position="40"/>
        <end position="381"/>
    </location>
</feature>
<comment type="cofactor">
    <cofactor evidence="1">
        <name>FMN</name>
        <dbReference type="ChEBI" id="CHEBI:58210"/>
    </cofactor>
</comment>
<dbReference type="InterPro" id="IPR013785">
    <property type="entry name" value="Aldolase_TIM"/>
</dbReference>
<keyword evidence="2" id="KW-0285">Flavoprotein</keyword>
<name>A0A5N5CVE4_9PEZI</name>
<dbReference type="CDD" id="cd02932">
    <property type="entry name" value="OYE_YqiM_FMN"/>
    <property type="match status" value="1"/>
</dbReference>
<organism evidence="7 8">
    <name type="scientific">Lasiodiplodia theobromae</name>
    <dbReference type="NCBI Taxonomy" id="45133"/>
    <lineage>
        <taxon>Eukaryota</taxon>
        <taxon>Fungi</taxon>
        <taxon>Dikarya</taxon>
        <taxon>Ascomycota</taxon>
        <taxon>Pezizomycotina</taxon>
        <taxon>Dothideomycetes</taxon>
        <taxon>Dothideomycetes incertae sedis</taxon>
        <taxon>Botryosphaeriales</taxon>
        <taxon>Botryosphaeriaceae</taxon>
        <taxon>Lasiodiplodia</taxon>
    </lineage>
</organism>
<dbReference type="GO" id="GO:0050661">
    <property type="term" value="F:NADP binding"/>
    <property type="evidence" value="ECO:0007669"/>
    <property type="project" value="InterPro"/>
</dbReference>
<dbReference type="PANTHER" id="PTHR43303:SF4">
    <property type="entry name" value="NADPH DEHYDROGENASE C23G7.10C-RELATED"/>
    <property type="match status" value="1"/>
</dbReference>
<dbReference type="PANTHER" id="PTHR43303">
    <property type="entry name" value="NADPH DEHYDROGENASE C23G7.10C-RELATED"/>
    <property type="match status" value="1"/>
</dbReference>
<evidence type="ECO:0000256" key="1">
    <source>
        <dbReference type="ARBA" id="ARBA00001917"/>
    </source>
</evidence>
<sequence>MTNTELINVAAPGVEYFTPWQAVPAGTATDPQPDGQPIPKLFRPLQIRGMRVQNRIMLSPLCQYSARDGHIAEWHSAHLGGIISRGPGISLAEATGVLPEGRITPHCPGLWKDSQIAPWKRVVDFAHTQNQKLGIQLAHAGRKASTVAPFLSFSAKAPLEDGGWPEDVKGASAVPYDENVCVPREMTQGDIDEVREGFAAAARRAVEAGFDFVEIHNAHGYLLHSFLSPVANHRTDKYGGSFENRTRLTLEVVDAVRAAIPESMPLFLRISATDWLEEVEGFGPEKSWTLADTVRLAEILAEHGVDVLDVSSGGQHPKQKIKGGPGHQAPFAKAVKEKVGDKLLVATVGTITDGKLANQLLEEGLDIAAAGRLFQKNPGLVWAWADDLDVQIENAQQIRWGFMGRGKRGRKINTFGAAE</sequence>
<evidence type="ECO:0000313" key="8">
    <source>
        <dbReference type="Proteomes" id="UP000325902"/>
    </source>
</evidence>
<evidence type="ECO:0000259" key="6">
    <source>
        <dbReference type="Pfam" id="PF00724"/>
    </source>
</evidence>
<dbReference type="GO" id="GO:0003959">
    <property type="term" value="F:NADPH dehydrogenase activity"/>
    <property type="evidence" value="ECO:0007669"/>
    <property type="project" value="InterPro"/>
</dbReference>
<protein>
    <submittedName>
        <fullName evidence="7">NADPH dehydrogenase afvA</fullName>
    </submittedName>
</protein>
<dbReference type="InterPro" id="IPR044152">
    <property type="entry name" value="YqjM-like"/>
</dbReference>
<dbReference type="OrthoDB" id="72788at2759"/>
<keyword evidence="8" id="KW-1185">Reference proteome</keyword>
<keyword evidence="4" id="KW-0521">NADP</keyword>
<dbReference type="EMBL" id="VCHE01000203">
    <property type="protein sequence ID" value="KAB2569309.1"/>
    <property type="molecule type" value="Genomic_DNA"/>
</dbReference>
<dbReference type="Gene3D" id="3.20.20.70">
    <property type="entry name" value="Aldolase class I"/>
    <property type="match status" value="1"/>
</dbReference>
<evidence type="ECO:0000256" key="5">
    <source>
        <dbReference type="ARBA" id="ARBA00023002"/>
    </source>
</evidence>
<dbReference type="GO" id="GO:0010181">
    <property type="term" value="F:FMN binding"/>
    <property type="evidence" value="ECO:0007669"/>
    <property type="project" value="InterPro"/>
</dbReference>
<dbReference type="Pfam" id="PF00724">
    <property type="entry name" value="Oxidored_FMN"/>
    <property type="match status" value="1"/>
</dbReference>
<keyword evidence="3" id="KW-0288">FMN</keyword>
<evidence type="ECO:0000256" key="4">
    <source>
        <dbReference type="ARBA" id="ARBA00022857"/>
    </source>
</evidence>
<dbReference type="AlphaFoldDB" id="A0A5N5CVE4"/>